<keyword evidence="1" id="KW-0804">Transcription</keyword>
<dbReference type="Proteomes" id="UP000028900">
    <property type="component" value="Unassembled WGS sequence"/>
</dbReference>
<dbReference type="SUPFAM" id="SSF88659">
    <property type="entry name" value="Sigma3 and sigma4 domains of RNA polymerase sigma factors"/>
    <property type="match status" value="1"/>
</dbReference>
<gene>
    <name evidence="1" type="primary">fliA</name>
    <name evidence="1" type="ORF">OYV_05690</name>
</gene>
<dbReference type="EMBL" id="BBIY01000043">
    <property type="protein sequence ID" value="GAK74081.1"/>
    <property type="molecule type" value="Genomic_DNA"/>
</dbReference>
<keyword evidence="1" id="KW-0240">DNA-directed RNA polymerase</keyword>
<dbReference type="InterPro" id="IPR013324">
    <property type="entry name" value="RNA_pol_sigma_r3/r4-like"/>
</dbReference>
<name>A0ABQ0J394_9MOLU</name>
<sequence>MKAKLSENEFQIIHLSFGVPLGNINEDYQRCYNNAKIAEKFNLSLKQVENIKNIAIKKIKKIQKS</sequence>
<proteinExistence type="predicted"/>
<dbReference type="InterPro" id="IPR036388">
    <property type="entry name" value="WH-like_DNA-bd_sf"/>
</dbReference>
<dbReference type="Gene3D" id="1.10.10.10">
    <property type="entry name" value="Winged helix-like DNA-binding domain superfamily/Winged helix DNA-binding domain"/>
    <property type="match status" value="1"/>
</dbReference>
<evidence type="ECO:0000313" key="2">
    <source>
        <dbReference type="Proteomes" id="UP000028900"/>
    </source>
</evidence>
<reference evidence="2" key="1">
    <citation type="journal article" date="2014" name="Genome Announc.">
        <title>Draft Genome Sequence of ''Candidatus Phytoplasma asteris'' Strain OY-V, an Unculturable Plant-Pathogenic Bacterium.</title>
        <authorList>
            <person name="Kakizawa S."/>
            <person name="Makino A."/>
            <person name="Ishii Y."/>
            <person name="Tamaki H."/>
            <person name="Kamagata Y."/>
        </authorList>
    </citation>
    <scope>NUCLEOTIDE SEQUENCE [LARGE SCALE GENOMIC DNA]</scope>
    <source>
        <strain evidence="2">OY-V</strain>
    </source>
</reference>
<dbReference type="GO" id="GO:0000428">
    <property type="term" value="C:DNA-directed RNA polymerase complex"/>
    <property type="evidence" value="ECO:0007669"/>
    <property type="project" value="UniProtKB-KW"/>
</dbReference>
<protein>
    <submittedName>
        <fullName evidence="1">DNA-directed RNA polymerase specialized sigma</fullName>
    </submittedName>
</protein>
<keyword evidence="2" id="KW-1185">Reference proteome</keyword>
<organism evidence="1 2">
    <name type="scientific">'Chrysanthemum coronarium' phytoplasma</name>
    <dbReference type="NCBI Taxonomy" id="1520703"/>
    <lineage>
        <taxon>Bacteria</taxon>
        <taxon>Bacillati</taxon>
        <taxon>Mycoplasmatota</taxon>
        <taxon>Mollicutes</taxon>
        <taxon>Acholeplasmatales</taxon>
        <taxon>Acholeplasmataceae</taxon>
        <taxon>Candidatus Phytoplasma</taxon>
        <taxon>16SrI (Aster yellows group)</taxon>
    </lineage>
</organism>
<reference evidence="1 2" key="2">
    <citation type="journal article" date="2014" name="Genome Announc.">
        <title>Draft Genome Sequence of 'Candidatus Phytoplasma asteris' Strain OY-V, an Unculturable Plant-Pathogenic Bacterium.</title>
        <authorList>
            <person name="Kakizawa S."/>
            <person name="Makino A."/>
            <person name="Ishii Y."/>
            <person name="Tamaki H."/>
            <person name="Kamagata Y."/>
        </authorList>
    </citation>
    <scope>NUCLEOTIDE SEQUENCE [LARGE SCALE GENOMIC DNA]</scope>
    <source>
        <strain evidence="1 2">OY-V</strain>
    </source>
</reference>
<accession>A0ABQ0J394</accession>
<evidence type="ECO:0000313" key="1">
    <source>
        <dbReference type="EMBL" id="GAK74081.1"/>
    </source>
</evidence>
<comment type="caution">
    <text evidence="1">The sequence shown here is derived from an EMBL/GenBank/DDBJ whole genome shotgun (WGS) entry which is preliminary data.</text>
</comment>